<sequence length="321" mass="33169">MLLAKASTGESVGEILGVLAAMLSSALGGTSIGATRYLVGSIDPLAIGSFRFGIGFVLLLPLTLLRGDRWPERGDWATAAALGILFFALFPILFNASLIFTTAARGALALSTLPLLSLVIGAALGAEALTWRKSIGVVIATCGVALALLSDLTTAPSGAWRGDLLMMAAALCMALYGIWSRPLIRRSGPIAFTTMSMAAGAVCLILLSYVHGSFSPVAGFGTPQWLAALYLGAFGAALTFYLWAFALERTTPTRVAISVTVNPITASLVGAWLLNEPLRWNLAAGIVAVFAGIWIAMTSGRTEPASAPASGQARGQAGIVP</sequence>
<evidence type="ECO:0000313" key="9">
    <source>
        <dbReference type="EMBL" id="TWB84372.1"/>
    </source>
</evidence>
<evidence type="ECO:0000256" key="5">
    <source>
        <dbReference type="ARBA" id="ARBA00023136"/>
    </source>
</evidence>
<dbReference type="STRING" id="1399419.A5906_03760"/>
<evidence type="ECO:0000256" key="3">
    <source>
        <dbReference type="ARBA" id="ARBA00022692"/>
    </source>
</evidence>
<feature type="transmembrane region" description="Helical" evidence="7">
    <location>
        <begin position="224"/>
        <end position="243"/>
    </location>
</feature>
<evidence type="ECO:0000256" key="1">
    <source>
        <dbReference type="ARBA" id="ARBA00004141"/>
    </source>
</evidence>
<dbReference type="PANTHER" id="PTHR32322:SF2">
    <property type="entry name" value="EAMA DOMAIN-CONTAINING PROTEIN"/>
    <property type="match status" value="1"/>
</dbReference>
<evidence type="ECO:0000256" key="2">
    <source>
        <dbReference type="ARBA" id="ARBA00007362"/>
    </source>
</evidence>
<dbReference type="PANTHER" id="PTHR32322">
    <property type="entry name" value="INNER MEMBRANE TRANSPORTER"/>
    <property type="match status" value="1"/>
</dbReference>
<feature type="transmembrane region" description="Helical" evidence="7">
    <location>
        <begin position="77"/>
        <end position="100"/>
    </location>
</feature>
<name>A0A560KMM0_9BRAD</name>
<dbReference type="GO" id="GO:0016020">
    <property type="term" value="C:membrane"/>
    <property type="evidence" value="ECO:0007669"/>
    <property type="project" value="UniProtKB-SubCell"/>
</dbReference>
<keyword evidence="5 7" id="KW-0472">Membrane</keyword>
<evidence type="ECO:0000259" key="8">
    <source>
        <dbReference type="Pfam" id="PF00892"/>
    </source>
</evidence>
<dbReference type="Proteomes" id="UP000315914">
    <property type="component" value="Unassembled WGS sequence"/>
</dbReference>
<protein>
    <submittedName>
        <fullName evidence="9">Drug/metabolite transporter (DMT)-like permease</fullName>
    </submittedName>
</protein>
<feature type="domain" description="EamA" evidence="8">
    <location>
        <begin position="16"/>
        <end position="148"/>
    </location>
</feature>
<feature type="transmembrane region" description="Helical" evidence="7">
    <location>
        <begin position="255"/>
        <end position="274"/>
    </location>
</feature>
<dbReference type="AlphaFoldDB" id="A0A560KMM0"/>
<dbReference type="InterPro" id="IPR037185">
    <property type="entry name" value="EmrE-like"/>
</dbReference>
<dbReference type="InterPro" id="IPR000620">
    <property type="entry name" value="EamA_dom"/>
</dbReference>
<evidence type="ECO:0000256" key="7">
    <source>
        <dbReference type="SAM" id="Phobius"/>
    </source>
</evidence>
<dbReference type="Gene3D" id="1.10.3730.20">
    <property type="match status" value="1"/>
</dbReference>
<organism evidence="9 10">
    <name type="scientific">Bradyrhizobium sacchari</name>
    <dbReference type="NCBI Taxonomy" id="1399419"/>
    <lineage>
        <taxon>Bacteria</taxon>
        <taxon>Pseudomonadati</taxon>
        <taxon>Pseudomonadota</taxon>
        <taxon>Alphaproteobacteria</taxon>
        <taxon>Hyphomicrobiales</taxon>
        <taxon>Nitrobacteraceae</taxon>
        <taxon>Bradyrhizobium</taxon>
    </lineage>
</organism>
<keyword evidence="4 7" id="KW-1133">Transmembrane helix</keyword>
<dbReference type="SUPFAM" id="SSF103481">
    <property type="entry name" value="Multidrug resistance efflux transporter EmrE"/>
    <property type="match status" value="2"/>
</dbReference>
<accession>A0A560KMM0</accession>
<proteinExistence type="inferred from homology"/>
<feature type="transmembrane region" description="Helical" evidence="7">
    <location>
        <begin position="159"/>
        <end position="178"/>
    </location>
</feature>
<comment type="subcellular location">
    <subcellularLocation>
        <location evidence="1">Membrane</location>
        <topology evidence="1">Multi-pass membrane protein</topology>
    </subcellularLocation>
</comment>
<gene>
    <name evidence="9" type="ORF">FBZ95_101816</name>
</gene>
<feature type="transmembrane region" description="Helical" evidence="7">
    <location>
        <begin position="190"/>
        <end position="212"/>
    </location>
</feature>
<feature type="transmembrane region" description="Helical" evidence="7">
    <location>
        <begin position="280"/>
        <end position="297"/>
    </location>
</feature>
<comment type="caution">
    <text evidence="9">The sequence shown here is derived from an EMBL/GenBank/DDBJ whole genome shotgun (WGS) entry which is preliminary data.</text>
</comment>
<reference evidence="9 10" key="1">
    <citation type="submission" date="2019-06" db="EMBL/GenBank/DDBJ databases">
        <title>Genomic Encyclopedia of Type Strains, Phase IV (KMG-V): Genome sequencing to study the core and pangenomes of soil and plant-associated prokaryotes.</title>
        <authorList>
            <person name="Whitman W."/>
        </authorList>
    </citation>
    <scope>NUCLEOTIDE SEQUENCE [LARGE SCALE GENOMIC DNA]</scope>
    <source>
        <strain evidence="9 10">BR 10556</strain>
    </source>
</reference>
<comment type="similarity">
    <text evidence="2">Belongs to the EamA transporter family.</text>
</comment>
<feature type="transmembrane region" description="Helical" evidence="7">
    <location>
        <begin position="106"/>
        <end position="126"/>
    </location>
</feature>
<feature type="region of interest" description="Disordered" evidence="6">
    <location>
        <begin position="302"/>
        <end position="321"/>
    </location>
</feature>
<dbReference type="Pfam" id="PF00892">
    <property type="entry name" value="EamA"/>
    <property type="match status" value="2"/>
</dbReference>
<dbReference type="EMBL" id="VITW01000001">
    <property type="protein sequence ID" value="TWB84372.1"/>
    <property type="molecule type" value="Genomic_DNA"/>
</dbReference>
<feature type="transmembrane region" description="Helical" evidence="7">
    <location>
        <begin position="12"/>
        <end position="39"/>
    </location>
</feature>
<dbReference type="InterPro" id="IPR050638">
    <property type="entry name" value="AA-Vitamin_Transporters"/>
</dbReference>
<evidence type="ECO:0000256" key="6">
    <source>
        <dbReference type="SAM" id="MobiDB-lite"/>
    </source>
</evidence>
<evidence type="ECO:0000313" key="10">
    <source>
        <dbReference type="Proteomes" id="UP000315914"/>
    </source>
</evidence>
<keyword evidence="3 7" id="KW-0812">Transmembrane</keyword>
<feature type="transmembrane region" description="Helical" evidence="7">
    <location>
        <begin position="135"/>
        <end position="153"/>
    </location>
</feature>
<feature type="transmembrane region" description="Helical" evidence="7">
    <location>
        <begin position="45"/>
        <end position="65"/>
    </location>
</feature>
<evidence type="ECO:0000256" key="4">
    <source>
        <dbReference type="ARBA" id="ARBA00022989"/>
    </source>
</evidence>
<keyword evidence="10" id="KW-1185">Reference proteome</keyword>
<feature type="domain" description="EamA" evidence="8">
    <location>
        <begin position="161"/>
        <end position="297"/>
    </location>
</feature>